<feature type="domain" description="UspA" evidence="2">
    <location>
        <begin position="1"/>
        <end position="140"/>
    </location>
</feature>
<dbReference type="PRINTS" id="PR01438">
    <property type="entry name" value="UNVRSLSTRESS"/>
</dbReference>
<dbReference type="CDD" id="cd00293">
    <property type="entry name" value="USP-like"/>
    <property type="match status" value="1"/>
</dbReference>
<evidence type="ECO:0000313" key="4">
    <source>
        <dbReference type="Proteomes" id="UP000308037"/>
    </source>
</evidence>
<comment type="caution">
    <text evidence="3">The sequence shown here is derived from an EMBL/GenBank/DDBJ whole genome shotgun (WGS) entry which is preliminary data.</text>
</comment>
<dbReference type="EMBL" id="QKNX01000004">
    <property type="protein sequence ID" value="TKR25387.1"/>
    <property type="molecule type" value="Genomic_DNA"/>
</dbReference>
<organism evidence="3 4">
    <name type="scientific">Natronomonas salsuginis</name>
    <dbReference type="NCBI Taxonomy" id="2217661"/>
    <lineage>
        <taxon>Archaea</taxon>
        <taxon>Methanobacteriati</taxon>
        <taxon>Methanobacteriota</taxon>
        <taxon>Stenosarchaea group</taxon>
        <taxon>Halobacteria</taxon>
        <taxon>Halobacteriales</taxon>
        <taxon>Natronomonadaceae</taxon>
        <taxon>Natronomonas</taxon>
    </lineage>
</organism>
<evidence type="ECO:0000256" key="1">
    <source>
        <dbReference type="ARBA" id="ARBA00008791"/>
    </source>
</evidence>
<gene>
    <name evidence="3" type="ORF">DM868_11545</name>
</gene>
<dbReference type="PANTHER" id="PTHR46268">
    <property type="entry name" value="STRESS RESPONSE PROTEIN NHAX"/>
    <property type="match status" value="1"/>
</dbReference>
<dbReference type="Pfam" id="PF00582">
    <property type="entry name" value="Usp"/>
    <property type="match status" value="1"/>
</dbReference>
<sequence length="143" mass="15030">MYDSILLPTDGSERAAAALDHAIGAVDAYDASLNVISVVDRRVVLAADVDNKAAVRADLAKEAENAVTELANRAADDGVSVTTATPEGVPYREILSYASDGEIDLLVLGTHGRSGREKRLNLGSTTERVVKAADRPVLVVDIS</sequence>
<reference evidence="3 4" key="1">
    <citation type="submission" date="2019-04" db="EMBL/GenBank/DDBJ databases">
        <title>Natronomonas sp. F20-122 a newhaloarchaeon isolated from a saline saltern of Isla Bacuta, Huelva, Spain.</title>
        <authorList>
            <person name="Duran-Viseras A."/>
            <person name="Sanchez-Porro C."/>
            <person name="Ventosa A."/>
        </authorList>
    </citation>
    <scope>NUCLEOTIDE SEQUENCE [LARGE SCALE GENOMIC DNA]</scope>
    <source>
        <strain evidence="3 4">F20-122</strain>
    </source>
</reference>
<keyword evidence="4" id="KW-1185">Reference proteome</keyword>
<dbReference type="PANTHER" id="PTHR46268:SF6">
    <property type="entry name" value="UNIVERSAL STRESS PROTEIN UP12"/>
    <property type="match status" value="1"/>
</dbReference>
<evidence type="ECO:0000313" key="3">
    <source>
        <dbReference type="EMBL" id="TKR25387.1"/>
    </source>
</evidence>
<dbReference type="AlphaFoldDB" id="A0A4U5JCS3"/>
<dbReference type="SUPFAM" id="SSF52402">
    <property type="entry name" value="Adenine nucleotide alpha hydrolases-like"/>
    <property type="match status" value="1"/>
</dbReference>
<dbReference type="RefSeq" id="WP_137277026.1">
    <property type="nucleotide sequence ID" value="NZ_QKNX01000004.1"/>
</dbReference>
<proteinExistence type="inferred from homology"/>
<accession>A0A4U5JCS3</accession>
<dbReference type="Proteomes" id="UP000308037">
    <property type="component" value="Unassembled WGS sequence"/>
</dbReference>
<dbReference type="InterPro" id="IPR006016">
    <property type="entry name" value="UspA"/>
</dbReference>
<evidence type="ECO:0000259" key="2">
    <source>
        <dbReference type="Pfam" id="PF00582"/>
    </source>
</evidence>
<dbReference type="InterPro" id="IPR014729">
    <property type="entry name" value="Rossmann-like_a/b/a_fold"/>
</dbReference>
<name>A0A4U5JCS3_9EURY</name>
<comment type="similarity">
    <text evidence="1">Belongs to the universal stress protein A family.</text>
</comment>
<dbReference type="InterPro" id="IPR006015">
    <property type="entry name" value="Universal_stress_UspA"/>
</dbReference>
<protein>
    <submittedName>
        <fullName evidence="3">Universal stress protein</fullName>
    </submittedName>
</protein>
<dbReference type="OrthoDB" id="105697at2157"/>
<dbReference type="Gene3D" id="3.40.50.620">
    <property type="entry name" value="HUPs"/>
    <property type="match status" value="1"/>
</dbReference>